<dbReference type="GO" id="GO:0016874">
    <property type="term" value="F:ligase activity"/>
    <property type="evidence" value="ECO:0007669"/>
    <property type="project" value="UniProtKB-KW"/>
</dbReference>
<name>A0ABW0BNN1_9ACTN</name>
<evidence type="ECO:0000313" key="1">
    <source>
        <dbReference type="EMBL" id="MFC5178695.1"/>
    </source>
</evidence>
<keyword evidence="2" id="KW-1185">Reference proteome</keyword>
<gene>
    <name evidence="1" type="ORF">ACFPGP_18590</name>
</gene>
<comment type="caution">
    <text evidence="1">The sequence shown here is derived from an EMBL/GenBank/DDBJ whole genome shotgun (WGS) entry which is preliminary data.</text>
</comment>
<dbReference type="InterPro" id="IPR009097">
    <property type="entry name" value="Cyclic_Pdiesterase"/>
</dbReference>
<sequence length="169" mass="18102">MPRLHALELVPDDDGRDLVLRDWQVLRDLGLPSQLDHAGAGNTPHLTVVSAPAVTGAVEELAVARLGPLLPVRLRVAGVVLLGGAQVTVARAVDADDALVRAVLDVRAATDARQHDGWLPHVTLGRRVPRAEAGRVLAALDHRPAELLLVELRRWDPDTNAVVTLARAD</sequence>
<dbReference type="SUPFAM" id="SSF55144">
    <property type="entry name" value="LigT-like"/>
    <property type="match status" value="1"/>
</dbReference>
<proteinExistence type="predicted"/>
<accession>A0ABW0BNN1</accession>
<reference evidence="2" key="1">
    <citation type="journal article" date="2019" name="Int. J. Syst. Evol. Microbiol.">
        <title>The Global Catalogue of Microorganisms (GCM) 10K type strain sequencing project: providing services to taxonomists for standard genome sequencing and annotation.</title>
        <authorList>
            <consortium name="The Broad Institute Genomics Platform"/>
            <consortium name="The Broad Institute Genome Sequencing Center for Infectious Disease"/>
            <person name="Wu L."/>
            <person name="Ma J."/>
        </authorList>
    </citation>
    <scope>NUCLEOTIDE SEQUENCE [LARGE SCALE GENOMIC DNA]</scope>
    <source>
        <strain evidence="2">DFY41</strain>
    </source>
</reference>
<keyword evidence="1" id="KW-0436">Ligase</keyword>
<evidence type="ECO:0000313" key="2">
    <source>
        <dbReference type="Proteomes" id="UP001596087"/>
    </source>
</evidence>
<dbReference type="Pfam" id="PF13563">
    <property type="entry name" value="2_5_RNA_ligase2"/>
    <property type="match status" value="1"/>
</dbReference>
<dbReference type="EMBL" id="JBHSKD010000027">
    <property type="protein sequence ID" value="MFC5178695.1"/>
    <property type="molecule type" value="Genomic_DNA"/>
</dbReference>
<dbReference type="RefSeq" id="WP_378592393.1">
    <property type="nucleotide sequence ID" value="NZ_JBHSKD010000027.1"/>
</dbReference>
<dbReference type="Gene3D" id="3.90.1140.10">
    <property type="entry name" value="Cyclic phosphodiesterase"/>
    <property type="match status" value="1"/>
</dbReference>
<dbReference type="Proteomes" id="UP001596087">
    <property type="component" value="Unassembled WGS sequence"/>
</dbReference>
<organism evidence="1 2">
    <name type="scientific">Nocardioides taihuensis</name>
    <dbReference type="NCBI Taxonomy" id="1835606"/>
    <lineage>
        <taxon>Bacteria</taxon>
        <taxon>Bacillati</taxon>
        <taxon>Actinomycetota</taxon>
        <taxon>Actinomycetes</taxon>
        <taxon>Propionibacteriales</taxon>
        <taxon>Nocardioidaceae</taxon>
        <taxon>Nocardioides</taxon>
    </lineage>
</organism>
<protein>
    <submittedName>
        <fullName evidence="1">2'-5' RNA ligase family protein</fullName>
    </submittedName>
</protein>